<evidence type="ECO:0000313" key="3">
    <source>
        <dbReference type="EMBL" id="KZN63881.1"/>
    </source>
</evidence>
<reference evidence="3 4" key="1">
    <citation type="submission" date="2013-07" db="EMBL/GenBank/DDBJ databases">
        <title>Comparative Genomic and Metabolomic Analysis of Twelve Strains of Pseudoalteromonas luteoviolacea.</title>
        <authorList>
            <person name="Vynne N.G."/>
            <person name="Mansson M."/>
            <person name="Gram L."/>
        </authorList>
    </citation>
    <scope>NUCLEOTIDE SEQUENCE [LARGE SCALE GENOMIC DNA]</scope>
    <source>
        <strain evidence="3 4">S4060-1</strain>
    </source>
</reference>
<evidence type="ECO:0000313" key="4">
    <source>
        <dbReference type="Proteomes" id="UP000076661"/>
    </source>
</evidence>
<dbReference type="Gene3D" id="3.90.470.20">
    <property type="entry name" value="4'-phosphopantetheinyl transferase domain"/>
    <property type="match status" value="1"/>
</dbReference>
<protein>
    <recommendedName>
        <fullName evidence="2">4'-phosphopantetheinyl transferase domain-containing protein</fullName>
    </recommendedName>
</protein>
<gene>
    <name evidence="3" type="ORF">N478_23320</name>
</gene>
<dbReference type="InterPro" id="IPR008278">
    <property type="entry name" value="4-PPantetheinyl_Trfase_dom"/>
</dbReference>
<accession>A0A162C8C4</accession>
<dbReference type="GO" id="GO:0000287">
    <property type="term" value="F:magnesium ion binding"/>
    <property type="evidence" value="ECO:0007669"/>
    <property type="project" value="InterPro"/>
</dbReference>
<dbReference type="PATRIC" id="fig|1365257.3.peg.3482"/>
<dbReference type="EMBL" id="AUXX01000031">
    <property type="protein sequence ID" value="KZN63881.1"/>
    <property type="molecule type" value="Genomic_DNA"/>
</dbReference>
<dbReference type="InterPro" id="IPR037143">
    <property type="entry name" value="4-PPantetheinyl_Trfase_dom_sf"/>
</dbReference>
<dbReference type="Proteomes" id="UP000076661">
    <property type="component" value="Unassembled WGS sequence"/>
</dbReference>
<organism evidence="3 4">
    <name type="scientific">Pseudoalteromonas luteoviolacea S4060-1</name>
    <dbReference type="NCBI Taxonomy" id="1365257"/>
    <lineage>
        <taxon>Bacteria</taxon>
        <taxon>Pseudomonadati</taxon>
        <taxon>Pseudomonadota</taxon>
        <taxon>Gammaproteobacteria</taxon>
        <taxon>Alteromonadales</taxon>
        <taxon>Pseudoalteromonadaceae</taxon>
        <taxon>Pseudoalteromonas</taxon>
    </lineage>
</organism>
<feature type="domain" description="4'-phosphopantetheinyl transferase" evidence="2">
    <location>
        <begin position="80"/>
        <end position="145"/>
    </location>
</feature>
<dbReference type="SUPFAM" id="SSF56214">
    <property type="entry name" value="4'-phosphopantetheinyl transferase"/>
    <property type="match status" value="2"/>
</dbReference>
<name>A0A162C8C4_9GAMM</name>
<keyword evidence="1" id="KW-0808">Transferase</keyword>
<dbReference type="Pfam" id="PF01648">
    <property type="entry name" value="ACPS"/>
    <property type="match status" value="1"/>
</dbReference>
<dbReference type="RefSeq" id="WP_063381921.1">
    <property type="nucleotide sequence ID" value="NZ_AUXX01000031.1"/>
</dbReference>
<evidence type="ECO:0000259" key="2">
    <source>
        <dbReference type="Pfam" id="PF01648"/>
    </source>
</evidence>
<evidence type="ECO:0000256" key="1">
    <source>
        <dbReference type="ARBA" id="ARBA00022679"/>
    </source>
</evidence>
<proteinExistence type="predicted"/>
<dbReference type="AlphaFoldDB" id="A0A162C8C4"/>
<sequence>MSPQQACLYVFNELAIAKGVGKKTLAVLLKYLYPQKILRVKTCKSGKPFIVDEDGCASHLYVSISHSNSTLVILLANIECGIDIEFMRYPEKMLSVYAWVTHPEDRVENLTAKEFLRSWTLKEAWLKLKSFGLEFGLDNIRVEGLNRFYEQQAIEINQELLHAQFFSVAHSDQTCVLSEEPLTLRKIAMTVDTQTGLAMPKLSDKESEP</sequence>
<dbReference type="GO" id="GO:0008897">
    <property type="term" value="F:holo-[acyl-carrier-protein] synthase activity"/>
    <property type="evidence" value="ECO:0007669"/>
    <property type="project" value="InterPro"/>
</dbReference>
<comment type="caution">
    <text evidence="3">The sequence shown here is derived from an EMBL/GenBank/DDBJ whole genome shotgun (WGS) entry which is preliminary data.</text>
</comment>